<organism evidence="2 3">
    <name type="scientific">Austropuccinia psidii MF-1</name>
    <dbReference type="NCBI Taxonomy" id="1389203"/>
    <lineage>
        <taxon>Eukaryota</taxon>
        <taxon>Fungi</taxon>
        <taxon>Dikarya</taxon>
        <taxon>Basidiomycota</taxon>
        <taxon>Pucciniomycotina</taxon>
        <taxon>Pucciniomycetes</taxon>
        <taxon>Pucciniales</taxon>
        <taxon>Sphaerophragmiaceae</taxon>
        <taxon>Austropuccinia</taxon>
    </lineage>
</organism>
<evidence type="ECO:0000313" key="2">
    <source>
        <dbReference type="EMBL" id="MBW0464164.1"/>
    </source>
</evidence>
<reference evidence="2" key="1">
    <citation type="submission" date="2021-03" db="EMBL/GenBank/DDBJ databases">
        <title>Draft genome sequence of rust myrtle Austropuccinia psidii MF-1, a brazilian biotype.</title>
        <authorList>
            <person name="Quecine M.C."/>
            <person name="Pachon D.M.R."/>
            <person name="Bonatelli M.L."/>
            <person name="Correr F.H."/>
            <person name="Franceschini L.M."/>
            <person name="Leite T.F."/>
            <person name="Margarido G.R.A."/>
            <person name="Almeida C.A."/>
            <person name="Ferrarezi J.A."/>
            <person name="Labate C.A."/>
        </authorList>
    </citation>
    <scope>NUCLEOTIDE SEQUENCE</scope>
    <source>
        <strain evidence="2">MF-1</strain>
    </source>
</reference>
<evidence type="ECO:0000313" key="3">
    <source>
        <dbReference type="Proteomes" id="UP000765509"/>
    </source>
</evidence>
<dbReference type="AlphaFoldDB" id="A0A9Q3BF65"/>
<gene>
    <name evidence="2" type="ORF">O181_003879</name>
</gene>
<dbReference type="EMBL" id="AVOT02000715">
    <property type="protein sequence ID" value="MBW0464164.1"/>
    <property type="molecule type" value="Genomic_DNA"/>
</dbReference>
<name>A0A9Q3BF65_9BASI</name>
<proteinExistence type="predicted"/>
<dbReference type="Proteomes" id="UP000765509">
    <property type="component" value="Unassembled WGS sequence"/>
</dbReference>
<keyword evidence="3" id="KW-1185">Reference proteome</keyword>
<comment type="caution">
    <text evidence="2">The sequence shown here is derived from an EMBL/GenBank/DDBJ whole genome shotgun (WGS) entry which is preliminary data.</text>
</comment>
<evidence type="ECO:0000256" key="1">
    <source>
        <dbReference type="SAM" id="MobiDB-lite"/>
    </source>
</evidence>
<accession>A0A9Q3BF65</accession>
<sequence length="108" mass="12120">MCKKICFKEVSYKELVKITKGWNPNKQFKPLEKREAKMRKNKARIQAIGKQCSQKENALTPSGSQGVGNKPNSKVDSHHSGTNRSVARSHNSSQSQAVSRRREGPRGK</sequence>
<feature type="compositionally biased region" description="Polar residues" evidence="1">
    <location>
        <begin position="80"/>
        <end position="98"/>
    </location>
</feature>
<protein>
    <submittedName>
        <fullName evidence="2">Uncharacterized protein</fullName>
    </submittedName>
</protein>
<feature type="region of interest" description="Disordered" evidence="1">
    <location>
        <begin position="24"/>
        <end position="108"/>
    </location>
</feature>
<feature type="compositionally biased region" description="Polar residues" evidence="1">
    <location>
        <begin position="51"/>
        <end position="64"/>
    </location>
</feature>